<dbReference type="InterPro" id="IPR009057">
    <property type="entry name" value="Homeodomain-like_sf"/>
</dbReference>
<feature type="region of interest" description="Disordered" evidence="7">
    <location>
        <begin position="156"/>
        <end position="199"/>
    </location>
</feature>
<dbReference type="GO" id="GO:0003677">
    <property type="term" value="F:DNA binding"/>
    <property type="evidence" value="ECO:0007669"/>
    <property type="project" value="UniProtKB-UniRule"/>
</dbReference>
<sequence>MSGYIFDGEQNAVVCEGVIHIITARSFMINDTRFYILNTKQRVSVKRILFRNRNASPCGLALPFHSSSRSVLVFARGKNRKGFASSPSSSSPKRNKKKTFEGDNGGGEEEDDPFEALFNLLEEDLKNDKSSIDDEEISEEDLDALADELARALGGDDDGIDLFGSATGDVVDDEDDEEDEEDDDDDYDSEEEDERPTKLKNWQLRRLAYALKAGRRKTSIKNLAAEVCLDRAYVLELLRDPPPKLLMLSATLPDEKPPVAAPENSSPDPILAESSSAEDVVVEPEKKVKDEAVHVMQHRWSAQKRVKKAHIETLEKVYRRSKRPTNAVVSSIVQVTNLPRKKVLKWFEDKRAEDGVPDKRAPYQAPV</sequence>
<feature type="region of interest" description="Disordered" evidence="7">
    <location>
        <begin position="256"/>
        <end position="279"/>
    </location>
</feature>
<accession>R0FIW4</accession>
<dbReference type="CDD" id="cd00086">
    <property type="entry name" value="homeodomain"/>
    <property type="match status" value="1"/>
</dbReference>
<proteinExistence type="predicted"/>
<dbReference type="PANTHER" id="PTHR15467:SF9">
    <property type="entry name" value="HOMEOBOX DOMAIN-CONTAINING PROTEIN"/>
    <property type="match status" value="1"/>
</dbReference>
<reference evidence="10" key="1">
    <citation type="journal article" date="2013" name="Nat. Genet.">
        <title>The Capsella rubella genome and the genomic consequences of rapid mating system evolution.</title>
        <authorList>
            <person name="Slotte T."/>
            <person name="Hazzouri K.M."/>
            <person name="Agren J.A."/>
            <person name="Koenig D."/>
            <person name="Maumus F."/>
            <person name="Guo Y.L."/>
            <person name="Steige K."/>
            <person name="Platts A.E."/>
            <person name="Escobar J.S."/>
            <person name="Newman L.K."/>
            <person name="Wang W."/>
            <person name="Mandakova T."/>
            <person name="Vello E."/>
            <person name="Smith L.M."/>
            <person name="Henz S.R."/>
            <person name="Steffen J."/>
            <person name="Takuno S."/>
            <person name="Brandvain Y."/>
            <person name="Coop G."/>
            <person name="Andolfatto P."/>
            <person name="Hu T.T."/>
            <person name="Blanchette M."/>
            <person name="Clark R.M."/>
            <person name="Quesneville H."/>
            <person name="Nordborg M."/>
            <person name="Gaut B.S."/>
            <person name="Lysak M.A."/>
            <person name="Jenkins J."/>
            <person name="Grimwood J."/>
            <person name="Chapman J."/>
            <person name="Prochnik S."/>
            <person name="Shu S."/>
            <person name="Rokhsar D."/>
            <person name="Schmutz J."/>
            <person name="Weigel D."/>
            <person name="Wright S.I."/>
        </authorList>
    </citation>
    <scope>NUCLEOTIDE SEQUENCE [LARGE SCALE GENOMIC DNA]</scope>
    <source>
        <strain evidence="10">cv. Monte Gargano</strain>
    </source>
</reference>
<evidence type="ECO:0000256" key="2">
    <source>
        <dbReference type="ARBA" id="ARBA00023125"/>
    </source>
</evidence>
<evidence type="ECO:0000256" key="4">
    <source>
        <dbReference type="ARBA" id="ARBA00023242"/>
    </source>
</evidence>
<organism evidence="9 10">
    <name type="scientific">Capsella rubella</name>
    <dbReference type="NCBI Taxonomy" id="81985"/>
    <lineage>
        <taxon>Eukaryota</taxon>
        <taxon>Viridiplantae</taxon>
        <taxon>Streptophyta</taxon>
        <taxon>Embryophyta</taxon>
        <taxon>Tracheophyta</taxon>
        <taxon>Spermatophyta</taxon>
        <taxon>Magnoliopsida</taxon>
        <taxon>eudicotyledons</taxon>
        <taxon>Gunneridae</taxon>
        <taxon>Pentapetalae</taxon>
        <taxon>rosids</taxon>
        <taxon>malvids</taxon>
        <taxon>Brassicales</taxon>
        <taxon>Brassicaceae</taxon>
        <taxon>Camelineae</taxon>
        <taxon>Capsella</taxon>
    </lineage>
</organism>
<dbReference type="GO" id="GO:0000981">
    <property type="term" value="F:DNA-binding transcription factor activity, RNA polymerase II-specific"/>
    <property type="evidence" value="ECO:0007669"/>
    <property type="project" value="TreeGrafter"/>
</dbReference>
<protein>
    <recommendedName>
        <fullName evidence="8">Homeobox domain-containing protein</fullName>
    </recommendedName>
</protein>
<evidence type="ECO:0000256" key="6">
    <source>
        <dbReference type="RuleBase" id="RU000682"/>
    </source>
</evidence>
<dbReference type="eggNOG" id="ENOG502QV0N">
    <property type="taxonomic scope" value="Eukaryota"/>
</dbReference>
<dbReference type="SUPFAM" id="SSF46689">
    <property type="entry name" value="Homeodomain-like"/>
    <property type="match status" value="1"/>
</dbReference>
<keyword evidence="10" id="KW-1185">Reference proteome</keyword>
<dbReference type="SMART" id="SM00389">
    <property type="entry name" value="HOX"/>
    <property type="match status" value="1"/>
</dbReference>
<dbReference type="STRING" id="81985.R0FIW4"/>
<evidence type="ECO:0000256" key="3">
    <source>
        <dbReference type="ARBA" id="ARBA00023155"/>
    </source>
</evidence>
<evidence type="ECO:0000256" key="7">
    <source>
        <dbReference type="SAM" id="MobiDB-lite"/>
    </source>
</evidence>
<feature type="region of interest" description="Disordered" evidence="7">
    <location>
        <begin position="80"/>
        <end position="112"/>
    </location>
</feature>
<evidence type="ECO:0000259" key="8">
    <source>
        <dbReference type="PROSITE" id="PS50071"/>
    </source>
</evidence>
<evidence type="ECO:0000256" key="1">
    <source>
        <dbReference type="ARBA" id="ARBA00004123"/>
    </source>
</evidence>
<dbReference type="GO" id="GO:0005634">
    <property type="term" value="C:nucleus"/>
    <property type="evidence" value="ECO:0007669"/>
    <property type="project" value="UniProtKB-SubCell"/>
</dbReference>
<evidence type="ECO:0000313" key="9">
    <source>
        <dbReference type="EMBL" id="EOA21981.1"/>
    </source>
</evidence>
<dbReference type="PROSITE" id="PS50071">
    <property type="entry name" value="HOMEOBOX_2"/>
    <property type="match status" value="1"/>
</dbReference>
<name>R0FIW4_9BRAS</name>
<comment type="subcellular location">
    <subcellularLocation>
        <location evidence="1 5 6">Nucleus</location>
    </subcellularLocation>
</comment>
<dbReference type="Proteomes" id="UP000029121">
    <property type="component" value="Unassembled WGS sequence"/>
</dbReference>
<dbReference type="Gene3D" id="1.10.10.60">
    <property type="entry name" value="Homeodomain-like"/>
    <property type="match status" value="1"/>
</dbReference>
<keyword evidence="3 5" id="KW-0371">Homeobox</keyword>
<feature type="domain" description="Homeobox" evidence="8">
    <location>
        <begin position="297"/>
        <end position="357"/>
    </location>
</feature>
<dbReference type="EMBL" id="KB870810">
    <property type="protein sequence ID" value="EOA21981.1"/>
    <property type="molecule type" value="Genomic_DNA"/>
</dbReference>
<dbReference type="AlphaFoldDB" id="R0FIW4"/>
<feature type="DNA-binding region" description="Homeobox" evidence="5">
    <location>
        <begin position="299"/>
        <end position="358"/>
    </location>
</feature>
<keyword evidence="2 5" id="KW-0238">DNA-binding</keyword>
<keyword evidence="4 5" id="KW-0539">Nucleus</keyword>
<feature type="compositionally biased region" description="Acidic residues" evidence="7">
    <location>
        <begin position="170"/>
        <end position="194"/>
    </location>
</feature>
<dbReference type="Pfam" id="PF00046">
    <property type="entry name" value="Homeodomain"/>
    <property type="match status" value="1"/>
</dbReference>
<dbReference type="PANTHER" id="PTHR15467">
    <property type="entry name" value="ZINC-FINGERS AND HOMEOBOXES RELATED"/>
    <property type="match status" value="1"/>
</dbReference>
<evidence type="ECO:0000313" key="10">
    <source>
        <dbReference type="Proteomes" id="UP000029121"/>
    </source>
</evidence>
<gene>
    <name evidence="9" type="ORF">CARUB_v10002492mg</name>
</gene>
<evidence type="ECO:0000256" key="5">
    <source>
        <dbReference type="PROSITE-ProRule" id="PRU00108"/>
    </source>
</evidence>
<dbReference type="InterPro" id="IPR001356">
    <property type="entry name" value="HD"/>
</dbReference>